<keyword evidence="1" id="KW-0472">Membrane</keyword>
<sequence length="136" mass="14529">MTKSSVSGHTESRDPHVLEWLTGMVSAACVLAMIGWIGVQAIRQRDDAPDLSVRVVRQEARSGGYQVEFEVSNAASATASQVLVRGELLDGDAVVETVETTLDYVPMQSKATGGVIFRHDPAGRTVRIGAVGYTDP</sequence>
<comment type="caution">
    <text evidence="2">The sequence shown here is derived from an EMBL/GenBank/DDBJ whole genome shotgun (WGS) entry which is preliminary data.</text>
</comment>
<dbReference type="InterPro" id="IPR013417">
    <property type="entry name" value="CHP02588"/>
</dbReference>
<evidence type="ECO:0000313" key="2">
    <source>
        <dbReference type="EMBL" id="MBB3978233.1"/>
    </source>
</evidence>
<protein>
    <submittedName>
        <fullName evidence="2">Uncharacterized protein (TIGR02588 family)</fullName>
    </submittedName>
</protein>
<reference evidence="2 3" key="1">
    <citation type="submission" date="2020-08" db="EMBL/GenBank/DDBJ databases">
        <title>Genomic Encyclopedia of Type Strains, Phase IV (KMG-IV): sequencing the most valuable type-strain genomes for metagenomic binning, comparative biology and taxonomic classification.</title>
        <authorList>
            <person name="Goeker M."/>
        </authorList>
    </citation>
    <scope>NUCLEOTIDE SEQUENCE [LARGE SCALE GENOMIC DNA]</scope>
    <source>
        <strain evidence="2 3">DSM 100211</strain>
    </source>
</reference>
<proteinExistence type="predicted"/>
<gene>
    <name evidence="2" type="ORF">GGQ64_003467</name>
</gene>
<evidence type="ECO:0000256" key="1">
    <source>
        <dbReference type="SAM" id="Phobius"/>
    </source>
</evidence>
<keyword evidence="3" id="KW-1185">Reference proteome</keyword>
<dbReference type="AlphaFoldDB" id="A0A7W6D7N7"/>
<keyword evidence="1" id="KW-1133">Transmembrane helix</keyword>
<feature type="transmembrane region" description="Helical" evidence="1">
    <location>
        <begin position="20"/>
        <end position="39"/>
    </location>
</feature>
<dbReference type="RefSeq" id="WP_183806507.1">
    <property type="nucleotide sequence ID" value="NZ_JACIEE010000007.1"/>
</dbReference>
<dbReference type="Proteomes" id="UP000574761">
    <property type="component" value="Unassembled WGS sequence"/>
</dbReference>
<evidence type="ECO:0000313" key="3">
    <source>
        <dbReference type="Proteomes" id="UP000574761"/>
    </source>
</evidence>
<name>A0A7W6D7N7_9HYPH</name>
<organism evidence="2 3">
    <name type="scientific">Mycoplana azooxidifex</name>
    <dbReference type="NCBI Taxonomy" id="1636188"/>
    <lineage>
        <taxon>Bacteria</taxon>
        <taxon>Pseudomonadati</taxon>
        <taxon>Pseudomonadota</taxon>
        <taxon>Alphaproteobacteria</taxon>
        <taxon>Hyphomicrobiales</taxon>
        <taxon>Rhizobiaceae</taxon>
        <taxon>Mycoplana</taxon>
    </lineage>
</organism>
<dbReference type="EMBL" id="JACIEE010000007">
    <property type="protein sequence ID" value="MBB3978233.1"/>
    <property type="molecule type" value="Genomic_DNA"/>
</dbReference>
<dbReference type="NCBIfam" id="TIGR02588">
    <property type="entry name" value="TIGR02588 family protein"/>
    <property type="match status" value="1"/>
</dbReference>
<keyword evidence="1" id="KW-0812">Transmembrane</keyword>
<accession>A0A7W6D7N7</accession>